<dbReference type="InterPro" id="IPR050312">
    <property type="entry name" value="IolE/XylAMocC-like"/>
</dbReference>
<dbReference type="Gene3D" id="3.20.20.150">
    <property type="entry name" value="Divalent-metal-dependent TIM barrel enzymes"/>
    <property type="match status" value="1"/>
</dbReference>
<accession>A0A927R701</accession>
<name>A0A927R701_9ACTN</name>
<evidence type="ECO:0000259" key="1">
    <source>
        <dbReference type="Pfam" id="PF01261"/>
    </source>
</evidence>
<dbReference type="AlphaFoldDB" id="A0A927R701"/>
<reference evidence="2" key="1">
    <citation type="submission" date="2020-10" db="EMBL/GenBank/DDBJ databases">
        <title>Sequencing the genomes of 1000 actinobacteria strains.</title>
        <authorList>
            <person name="Klenk H.-P."/>
        </authorList>
    </citation>
    <scope>NUCLEOTIDE SEQUENCE</scope>
    <source>
        <strain evidence="2">DSM 45354</strain>
    </source>
</reference>
<dbReference type="InterPro" id="IPR036237">
    <property type="entry name" value="Xyl_isomerase-like_sf"/>
</dbReference>
<protein>
    <submittedName>
        <fullName evidence="2">Sugar phosphate isomerase/epimerase</fullName>
    </submittedName>
</protein>
<sequence>MQICLRTHIVSDDPTTRLNYCLGTGITAAQESAKSIPGAVERGWPTAAELKEYRKPFDEAGVSIIGLEPVLEPVRTWPDNTVAGRASYETFVRHLDAAGEAGIGVVTLHPPLDDARSDAEAKHQFEANCVFYQKASGDASRTGTKLATHSPWPPTKGLWGADDFRAVFDAVPAPENGMIFCMGCMAISRSDALQAMEDLVDRIFMVHVRDVVIHTDGGVDEVLPGSGEVDPDAKIRALDRIGYRGPIAPEHLPSIFGEQKSEISMAWAVGFCRATLRDLASSNAG</sequence>
<evidence type="ECO:0000313" key="2">
    <source>
        <dbReference type="EMBL" id="MBE1603694.1"/>
    </source>
</evidence>
<gene>
    <name evidence="2" type="ORF">HEB94_000542</name>
</gene>
<dbReference type="GO" id="GO:0016853">
    <property type="term" value="F:isomerase activity"/>
    <property type="evidence" value="ECO:0007669"/>
    <property type="project" value="UniProtKB-KW"/>
</dbReference>
<dbReference type="EMBL" id="JADBEM010000001">
    <property type="protein sequence ID" value="MBE1603694.1"/>
    <property type="molecule type" value="Genomic_DNA"/>
</dbReference>
<dbReference type="PANTHER" id="PTHR12110">
    <property type="entry name" value="HYDROXYPYRUVATE ISOMERASE"/>
    <property type="match status" value="1"/>
</dbReference>
<keyword evidence="3" id="KW-1185">Reference proteome</keyword>
<dbReference type="RefSeq" id="WP_192748443.1">
    <property type="nucleotide sequence ID" value="NZ_BAABJL010000050.1"/>
</dbReference>
<proteinExistence type="predicted"/>
<dbReference type="SUPFAM" id="SSF51658">
    <property type="entry name" value="Xylose isomerase-like"/>
    <property type="match status" value="1"/>
</dbReference>
<dbReference type="Proteomes" id="UP000638648">
    <property type="component" value="Unassembled WGS sequence"/>
</dbReference>
<dbReference type="PANTHER" id="PTHR12110:SF21">
    <property type="entry name" value="XYLOSE ISOMERASE-LIKE TIM BARREL DOMAIN-CONTAINING PROTEIN"/>
    <property type="match status" value="1"/>
</dbReference>
<comment type="caution">
    <text evidence="2">The sequence shown here is derived from an EMBL/GenBank/DDBJ whole genome shotgun (WGS) entry which is preliminary data.</text>
</comment>
<feature type="domain" description="Xylose isomerase-like TIM barrel" evidence="1">
    <location>
        <begin position="40"/>
        <end position="252"/>
    </location>
</feature>
<evidence type="ECO:0000313" key="3">
    <source>
        <dbReference type="Proteomes" id="UP000638648"/>
    </source>
</evidence>
<organism evidence="2 3">
    <name type="scientific">Actinopolymorpha pittospori</name>
    <dbReference type="NCBI Taxonomy" id="648752"/>
    <lineage>
        <taxon>Bacteria</taxon>
        <taxon>Bacillati</taxon>
        <taxon>Actinomycetota</taxon>
        <taxon>Actinomycetes</taxon>
        <taxon>Propionibacteriales</taxon>
        <taxon>Actinopolymorphaceae</taxon>
        <taxon>Actinopolymorpha</taxon>
    </lineage>
</organism>
<dbReference type="Pfam" id="PF01261">
    <property type="entry name" value="AP_endonuc_2"/>
    <property type="match status" value="1"/>
</dbReference>
<keyword evidence="2" id="KW-0413">Isomerase</keyword>
<dbReference type="InterPro" id="IPR013022">
    <property type="entry name" value="Xyl_isomerase-like_TIM-brl"/>
</dbReference>